<evidence type="ECO:0000256" key="2">
    <source>
        <dbReference type="ARBA" id="ARBA00023136"/>
    </source>
</evidence>
<comment type="subcellular location">
    <subcellularLocation>
        <location evidence="1">Cell outer membrane</location>
    </subcellularLocation>
</comment>
<reference evidence="5 6" key="1">
    <citation type="submission" date="2019-09" db="EMBL/GenBank/DDBJ databases">
        <title>Flavobacterium sp. nov., isolated from glacier ice.</title>
        <authorList>
            <person name="Liu Q."/>
        </authorList>
    </citation>
    <scope>NUCLEOTIDE SEQUENCE [LARGE SCALE GENOMIC DNA]</scope>
    <source>
        <strain evidence="5 6">NBRC 112527</strain>
    </source>
</reference>
<dbReference type="AlphaFoldDB" id="A0A7J5ALZ9"/>
<keyword evidence="4" id="KW-0732">Signal</keyword>
<proteinExistence type="predicted"/>
<keyword evidence="2" id="KW-0472">Membrane</keyword>
<evidence type="ECO:0000313" key="6">
    <source>
        <dbReference type="Proteomes" id="UP000490922"/>
    </source>
</evidence>
<name>A0A7J5ALZ9_9FLAO</name>
<dbReference type="Proteomes" id="UP000490922">
    <property type="component" value="Unassembled WGS sequence"/>
</dbReference>
<evidence type="ECO:0000256" key="4">
    <source>
        <dbReference type="SAM" id="SignalP"/>
    </source>
</evidence>
<dbReference type="GO" id="GO:0009279">
    <property type="term" value="C:cell outer membrane"/>
    <property type="evidence" value="ECO:0007669"/>
    <property type="project" value="UniProtKB-SubCell"/>
</dbReference>
<sequence>MKIKIQHKITVFLLLASLQIVSAQKKDENIGTEVVNVVKPYTPTISDAFKIKETPTLEDEDNTKKENIKYTIFSFPVASTFSPSKGKAASVDKSKEERLYKNYFTGGLGNYFTVFGELYVTENVGDTDYFAGMLKHLSSNGGIENIPVNDSFLNTSLDLTYGSKKSDYSWTTDLGYQIQNYHWYGLQINYGTSLTETERNTIYNGVDKGQTFHNFYLGGKINFSESIFNEITLKYNRFWDGYSSSENRFVAKPSFQLDIVEKVIKTNLIVDYVGGTFAKDFSGVTSTNYGFANFGINPSFAVKKDDWAINIGASVFYSLDTKRSDNQLFFYPQVNASLKVVGDLMVFYTGIEGSLDQNSYRDFTNVNSFLSPTIIVSPTDRQYDLFAGLKGKLSNYVSYNVKGSYVNEKNRGLFKSNPFNETILVQDEYKYGNSFGVVYDKLKTLSIFGELKADFSKNISFGVNGTFSSFSTSFEQEAWNLPAIQIGTNLDVNITQKWYAGVDVFFVGERKDVLQKTNIITLLTESNIQKIDSYFDANAHFGYKYNEQFTAFLRLNNIANQGYQKWLNFPVQSFQIMLGGNYKFDF</sequence>
<gene>
    <name evidence="5" type="ORF">F6464_02755</name>
</gene>
<evidence type="ECO:0000256" key="3">
    <source>
        <dbReference type="ARBA" id="ARBA00023237"/>
    </source>
</evidence>
<dbReference type="EMBL" id="WAEM01000001">
    <property type="protein sequence ID" value="KAB1158019.1"/>
    <property type="molecule type" value="Genomic_DNA"/>
</dbReference>
<protein>
    <submittedName>
        <fullName evidence="5">TonB-dependent receptor</fullName>
    </submittedName>
</protein>
<evidence type="ECO:0000256" key="1">
    <source>
        <dbReference type="ARBA" id="ARBA00004442"/>
    </source>
</evidence>
<dbReference type="Gene3D" id="2.40.170.20">
    <property type="entry name" value="TonB-dependent receptor, beta-barrel domain"/>
    <property type="match status" value="1"/>
</dbReference>
<dbReference type="SUPFAM" id="SSF56935">
    <property type="entry name" value="Porins"/>
    <property type="match status" value="1"/>
</dbReference>
<dbReference type="InterPro" id="IPR036942">
    <property type="entry name" value="Beta-barrel_TonB_sf"/>
</dbReference>
<feature type="chain" id="PRO_5029725169" evidence="4">
    <location>
        <begin position="24"/>
        <end position="586"/>
    </location>
</feature>
<accession>A0A7J5ALZ9</accession>
<comment type="caution">
    <text evidence="5">The sequence shown here is derived from an EMBL/GenBank/DDBJ whole genome shotgun (WGS) entry which is preliminary data.</text>
</comment>
<keyword evidence="6" id="KW-1185">Reference proteome</keyword>
<evidence type="ECO:0000313" key="5">
    <source>
        <dbReference type="EMBL" id="KAB1158019.1"/>
    </source>
</evidence>
<organism evidence="5 6">
    <name type="scientific">Flavobacterium luteum</name>
    <dbReference type="NCBI Taxonomy" id="2026654"/>
    <lineage>
        <taxon>Bacteria</taxon>
        <taxon>Pseudomonadati</taxon>
        <taxon>Bacteroidota</taxon>
        <taxon>Flavobacteriia</taxon>
        <taxon>Flavobacteriales</taxon>
        <taxon>Flavobacteriaceae</taxon>
        <taxon>Flavobacterium</taxon>
    </lineage>
</organism>
<dbReference type="RefSeq" id="WP_151106212.1">
    <property type="nucleotide sequence ID" value="NZ_WAEM01000001.1"/>
</dbReference>
<keyword evidence="5" id="KW-0675">Receptor</keyword>
<keyword evidence="3" id="KW-0998">Cell outer membrane</keyword>
<dbReference type="OrthoDB" id="1264254at2"/>
<feature type="signal peptide" evidence="4">
    <location>
        <begin position="1"/>
        <end position="23"/>
    </location>
</feature>